<dbReference type="GeneID" id="63797937"/>
<comment type="caution">
    <text evidence="1">The sequence shown here is derived from an EMBL/GenBank/DDBJ whole genome shotgun (WGS) entry which is preliminary data.</text>
</comment>
<gene>
    <name evidence="1" type="ORF">BHQ10_008723</name>
</gene>
<dbReference type="RefSeq" id="XP_040737225.1">
    <property type="nucleotide sequence ID" value="XM_040881560.1"/>
</dbReference>
<evidence type="ECO:0000313" key="1">
    <source>
        <dbReference type="EMBL" id="RAO72711.1"/>
    </source>
</evidence>
<protein>
    <recommendedName>
        <fullName evidence="3">Major facilitator superfamily (MFS) profile domain-containing protein</fullName>
    </recommendedName>
</protein>
<dbReference type="AlphaFoldDB" id="A0A364LAH6"/>
<keyword evidence="2" id="KW-1185">Reference proteome</keyword>
<evidence type="ECO:0000313" key="2">
    <source>
        <dbReference type="Proteomes" id="UP000249363"/>
    </source>
</evidence>
<dbReference type="Proteomes" id="UP000249363">
    <property type="component" value="Unassembled WGS sequence"/>
</dbReference>
<organism evidence="1 2">
    <name type="scientific">Talaromyces amestolkiae</name>
    <dbReference type="NCBI Taxonomy" id="1196081"/>
    <lineage>
        <taxon>Eukaryota</taxon>
        <taxon>Fungi</taxon>
        <taxon>Dikarya</taxon>
        <taxon>Ascomycota</taxon>
        <taxon>Pezizomycotina</taxon>
        <taxon>Eurotiomycetes</taxon>
        <taxon>Eurotiomycetidae</taxon>
        <taxon>Eurotiales</taxon>
        <taxon>Trichocomaceae</taxon>
        <taxon>Talaromyces</taxon>
        <taxon>Talaromyces sect. Talaromyces</taxon>
    </lineage>
</organism>
<name>A0A364LAH6_TALAM</name>
<proteinExistence type="predicted"/>
<evidence type="ECO:0008006" key="3">
    <source>
        <dbReference type="Google" id="ProtNLM"/>
    </source>
</evidence>
<dbReference type="Gene3D" id="1.20.1250.20">
    <property type="entry name" value="MFS general substrate transporter like domains"/>
    <property type="match status" value="1"/>
</dbReference>
<dbReference type="OrthoDB" id="4366261at2759"/>
<dbReference type="EMBL" id="MIKG01000020">
    <property type="protein sequence ID" value="RAO72711.1"/>
    <property type="molecule type" value="Genomic_DNA"/>
</dbReference>
<reference evidence="1 2" key="1">
    <citation type="journal article" date="2017" name="Biotechnol. Biofuels">
        <title>Differential beta-glucosidase expression as a function of carbon source availability in Talaromyces amestolkiae: a genomic and proteomic approach.</title>
        <authorList>
            <person name="de Eugenio L.I."/>
            <person name="Mendez-Liter J.A."/>
            <person name="Nieto-Dominguez M."/>
            <person name="Alonso L."/>
            <person name="Gil-Munoz J."/>
            <person name="Barriuso J."/>
            <person name="Prieto A."/>
            <person name="Martinez M.J."/>
        </authorList>
    </citation>
    <scope>NUCLEOTIDE SEQUENCE [LARGE SCALE GENOMIC DNA]</scope>
    <source>
        <strain evidence="1 2">CIB</strain>
    </source>
</reference>
<sequence length="135" mass="15045">MTIILFIIGFFDYDCDNSAVAWTQASFIAIWTFISQTTDGAIYSVIFSENYATPLRSRMIAIATAAKAARAAASIVFTIALPYILAIADGYWGGKRGLLESKGRTFEEIDAMFERMVPPRNFREYDPLAVGEEHI</sequence>
<accession>A0A364LAH6</accession>
<dbReference type="InterPro" id="IPR036259">
    <property type="entry name" value="MFS_trans_sf"/>
</dbReference>